<dbReference type="AlphaFoldDB" id="A0A6H5FXV4"/>
<keyword evidence="4" id="KW-0493">Microtubule</keyword>
<dbReference type="PANTHER" id="PTHR19302">
    <property type="entry name" value="GAMMA TUBULIN COMPLEX PROTEIN"/>
    <property type="match status" value="1"/>
</dbReference>
<comment type="similarity">
    <text evidence="2">Belongs to the TUBGCP family.</text>
</comment>
<dbReference type="Pfam" id="PF04130">
    <property type="entry name" value="GCP_C_terminal"/>
    <property type="match status" value="1"/>
</dbReference>
<dbReference type="OrthoDB" id="5860513at2759"/>
<dbReference type="GO" id="GO:0000278">
    <property type="term" value="P:mitotic cell cycle"/>
    <property type="evidence" value="ECO:0007669"/>
    <property type="project" value="TreeGrafter"/>
</dbReference>
<evidence type="ECO:0000313" key="7">
    <source>
        <dbReference type="EMBL" id="CAA9994647.1"/>
    </source>
</evidence>
<dbReference type="GO" id="GO:0051011">
    <property type="term" value="F:microtubule minus-end binding"/>
    <property type="evidence" value="ECO:0007669"/>
    <property type="project" value="TreeGrafter"/>
</dbReference>
<keyword evidence="3" id="KW-0963">Cytoplasm</keyword>
<dbReference type="GO" id="GO:0051225">
    <property type="term" value="P:spindle assembly"/>
    <property type="evidence" value="ECO:0007669"/>
    <property type="project" value="TreeGrafter"/>
</dbReference>
<dbReference type="EMBL" id="CADCXU010002209">
    <property type="protein sequence ID" value="CAA9994647.1"/>
    <property type="molecule type" value="Genomic_DNA"/>
</dbReference>
<gene>
    <name evidence="7" type="ORF">NTEN_LOCUS1463</name>
</gene>
<reference evidence="7 8" key="1">
    <citation type="submission" date="2020-02" db="EMBL/GenBank/DDBJ databases">
        <authorList>
            <person name="Ferguson B K."/>
        </authorList>
    </citation>
    <scope>NUCLEOTIDE SEQUENCE [LARGE SCALE GENOMIC DNA]</scope>
</reference>
<dbReference type="Gene3D" id="1.20.120.1900">
    <property type="entry name" value="Gamma-tubulin complex, C-terminal domain"/>
    <property type="match status" value="1"/>
</dbReference>
<comment type="subcellular location">
    <subcellularLocation>
        <location evidence="1">Cytoplasm</location>
        <location evidence="1">Cytoskeleton</location>
    </subcellularLocation>
</comment>
<dbReference type="GO" id="GO:0005874">
    <property type="term" value="C:microtubule"/>
    <property type="evidence" value="ECO:0007669"/>
    <property type="project" value="UniProtKB-KW"/>
</dbReference>
<name>A0A6H5FXV4_9HEMI</name>
<accession>A0A6H5FXV4</accession>
<evidence type="ECO:0000256" key="5">
    <source>
        <dbReference type="ARBA" id="ARBA00023212"/>
    </source>
</evidence>
<evidence type="ECO:0000313" key="8">
    <source>
        <dbReference type="Proteomes" id="UP000479000"/>
    </source>
</evidence>
<feature type="domain" description="Gamma tubulin complex component C-terminal" evidence="6">
    <location>
        <begin position="176"/>
        <end position="311"/>
    </location>
</feature>
<evidence type="ECO:0000256" key="4">
    <source>
        <dbReference type="ARBA" id="ARBA00022701"/>
    </source>
</evidence>
<dbReference type="GO" id="GO:0007020">
    <property type="term" value="P:microtubule nucleation"/>
    <property type="evidence" value="ECO:0007669"/>
    <property type="project" value="InterPro"/>
</dbReference>
<evidence type="ECO:0000256" key="3">
    <source>
        <dbReference type="ARBA" id="ARBA00022490"/>
    </source>
</evidence>
<evidence type="ECO:0000259" key="6">
    <source>
        <dbReference type="Pfam" id="PF04130"/>
    </source>
</evidence>
<keyword evidence="8" id="KW-1185">Reference proteome</keyword>
<dbReference type="InterPro" id="IPR040457">
    <property type="entry name" value="GCP_C"/>
</dbReference>
<evidence type="ECO:0000256" key="2">
    <source>
        <dbReference type="ARBA" id="ARBA00010337"/>
    </source>
</evidence>
<feature type="non-terminal residue" evidence="7">
    <location>
        <position position="323"/>
    </location>
</feature>
<dbReference type="GO" id="GO:0043015">
    <property type="term" value="F:gamma-tubulin binding"/>
    <property type="evidence" value="ECO:0007669"/>
    <property type="project" value="InterPro"/>
</dbReference>
<dbReference type="InterPro" id="IPR007259">
    <property type="entry name" value="GCP"/>
</dbReference>
<proteinExistence type="inferred from homology"/>
<dbReference type="Proteomes" id="UP000479000">
    <property type="component" value="Unassembled WGS sequence"/>
</dbReference>
<dbReference type="GO" id="GO:0000930">
    <property type="term" value="C:gamma-tubulin complex"/>
    <property type="evidence" value="ECO:0007669"/>
    <property type="project" value="TreeGrafter"/>
</dbReference>
<dbReference type="InterPro" id="IPR042241">
    <property type="entry name" value="GCP_C_sf"/>
</dbReference>
<dbReference type="GO" id="GO:0031122">
    <property type="term" value="P:cytoplasmic microtubule organization"/>
    <property type="evidence" value="ECO:0007669"/>
    <property type="project" value="TreeGrafter"/>
</dbReference>
<dbReference type="PANTHER" id="PTHR19302:SF14">
    <property type="entry name" value="GAMMA-TUBULIN COMPLEX COMPONENT 3"/>
    <property type="match status" value="1"/>
</dbReference>
<organism evidence="7 8">
    <name type="scientific">Nesidiocoris tenuis</name>
    <dbReference type="NCBI Taxonomy" id="355587"/>
    <lineage>
        <taxon>Eukaryota</taxon>
        <taxon>Metazoa</taxon>
        <taxon>Ecdysozoa</taxon>
        <taxon>Arthropoda</taxon>
        <taxon>Hexapoda</taxon>
        <taxon>Insecta</taxon>
        <taxon>Pterygota</taxon>
        <taxon>Neoptera</taxon>
        <taxon>Paraneoptera</taxon>
        <taxon>Hemiptera</taxon>
        <taxon>Heteroptera</taxon>
        <taxon>Panheteroptera</taxon>
        <taxon>Cimicomorpha</taxon>
        <taxon>Miridae</taxon>
        <taxon>Dicyphina</taxon>
        <taxon>Nesidiocoris</taxon>
    </lineage>
</organism>
<sequence>MVTAVQHPGRGATSLPKIPIQVGRRICCRKSLAAIRSSEEICDTPMSEGSSNSESQVSVFRLLVLSRNPMKTLKLLVDVTKFAITGGKGGAAFSAVEILRHHGDTNIADFADPRSSLCVMLASVSQETSKLVLDVLVNEFKLFQHFQGLRHYILLGRGDFASYFLELIDVLTFADLMAQEFLHFAREFHYYILFEVVECSWEKFSKDFQKAISFDDVIRAHDEFINVIQKRTFQKADDTRQRSFINDLRIIWDLVFEVEGLQRRFFDRILKEFEYRRTREENLDTGKGTNYSEEDLYRQKQKEFKTFLASIKAQYSIIHRSYQ</sequence>
<dbReference type="GO" id="GO:0051321">
    <property type="term" value="P:meiotic cell cycle"/>
    <property type="evidence" value="ECO:0007669"/>
    <property type="project" value="TreeGrafter"/>
</dbReference>
<keyword evidence="5" id="KW-0206">Cytoskeleton</keyword>
<protein>
    <recommendedName>
        <fullName evidence="6">Gamma tubulin complex component C-terminal domain-containing protein</fullName>
    </recommendedName>
</protein>
<dbReference type="GO" id="GO:0000922">
    <property type="term" value="C:spindle pole"/>
    <property type="evidence" value="ECO:0007669"/>
    <property type="project" value="InterPro"/>
</dbReference>
<evidence type="ECO:0000256" key="1">
    <source>
        <dbReference type="ARBA" id="ARBA00004245"/>
    </source>
</evidence>